<dbReference type="Pfam" id="PF18962">
    <property type="entry name" value="Por_Secre_tail"/>
    <property type="match status" value="1"/>
</dbReference>
<organism evidence="4 5">
    <name type="scientific">Bergeyella zoohelcum</name>
    <dbReference type="NCBI Taxonomy" id="1015"/>
    <lineage>
        <taxon>Bacteria</taxon>
        <taxon>Pseudomonadati</taxon>
        <taxon>Bacteroidota</taxon>
        <taxon>Flavobacteriia</taxon>
        <taxon>Flavobacteriales</taxon>
        <taxon>Weeksellaceae</taxon>
        <taxon>Bergeyella</taxon>
    </lineage>
</organism>
<dbReference type="NCBIfam" id="TIGR04183">
    <property type="entry name" value="Por_Secre_tail"/>
    <property type="match status" value="1"/>
</dbReference>
<protein>
    <submittedName>
        <fullName evidence="4">Por secretion system C-terminal sorting domain</fullName>
    </submittedName>
</protein>
<keyword evidence="1 2" id="KW-0732">Signal</keyword>
<sequence>MALNFMPMKITILSVLLGVGVMAQQHQFTTPQGKAKLIHEEKEYDQTQGYGIENARRSYMYEQNGNRLHQVLHNEINSAGVVSLSGRETMTYDGQNRIIKVSDEALNDQGVLYLSTDMEYDYNAMNQPTEIRRISYDPYDNTVELDRKYTFTYHNGKVSQIQWYWGSSLIHQFNDSFSYNAQNQLVEYVRTTASGENMDRKTYQYNTAGKCTGFVWEKFSNNVWNNHHKVEYQYDANNENIIQETSYLFTNGVWKENVKIEYDFNLNILSSDAYQYKDYSYYLGQSEWVDNKHVVSATRFYSYDHHPTINTWKYTKLVTSGYLDSSSLSTVEFVDTHNLTKILVYPNPASEFFRIANPERITKVQLVDASGKIVREYPANTDEYSVQGLEKGIYIVIITDEKLTKSTAQLIIK</sequence>
<gene>
    <name evidence="4" type="ORF">NCTC11661_00747</name>
</gene>
<evidence type="ECO:0000313" key="4">
    <source>
        <dbReference type="EMBL" id="SSZ47084.1"/>
    </source>
</evidence>
<proteinExistence type="predicted"/>
<evidence type="ECO:0000256" key="2">
    <source>
        <dbReference type="SAM" id="SignalP"/>
    </source>
</evidence>
<dbReference type="EMBL" id="UFTJ01000001">
    <property type="protein sequence ID" value="SSZ47084.1"/>
    <property type="molecule type" value="Genomic_DNA"/>
</dbReference>
<feature type="chain" id="PRO_5016994518" evidence="2">
    <location>
        <begin position="24"/>
        <end position="413"/>
    </location>
</feature>
<name>A0A376C031_9FLAO</name>
<feature type="domain" description="Secretion system C-terminal sorting" evidence="3">
    <location>
        <begin position="344"/>
        <end position="412"/>
    </location>
</feature>
<evidence type="ECO:0000313" key="5">
    <source>
        <dbReference type="Proteomes" id="UP000255515"/>
    </source>
</evidence>
<dbReference type="InterPro" id="IPR026444">
    <property type="entry name" value="Secre_tail"/>
</dbReference>
<dbReference type="Proteomes" id="UP000255515">
    <property type="component" value="Unassembled WGS sequence"/>
</dbReference>
<dbReference type="AlphaFoldDB" id="A0A376C031"/>
<evidence type="ECO:0000259" key="3">
    <source>
        <dbReference type="Pfam" id="PF18962"/>
    </source>
</evidence>
<feature type="signal peptide" evidence="2">
    <location>
        <begin position="1"/>
        <end position="23"/>
    </location>
</feature>
<dbReference type="Gene3D" id="2.180.10.10">
    <property type="entry name" value="RHS repeat-associated core"/>
    <property type="match status" value="1"/>
</dbReference>
<accession>A0A376C031</accession>
<reference evidence="4 5" key="1">
    <citation type="submission" date="2018-06" db="EMBL/GenBank/DDBJ databases">
        <authorList>
            <consortium name="Pathogen Informatics"/>
            <person name="Doyle S."/>
        </authorList>
    </citation>
    <scope>NUCLEOTIDE SEQUENCE [LARGE SCALE GENOMIC DNA]</scope>
    <source>
        <strain evidence="4 5">NCTC11661</strain>
    </source>
</reference>
<evidence type="ECO:0000256" key="1">
    <source>
        <dbReference type="ARBA" id="ARBA00022729"/>
    </source>
</evidence>